<dbReference type="InterPro" id="IPR029055">
    <property type="entry name" value="Ntn_hydrolases_N"/>
</dbReference>
<dbReference type="Gene3D" id="3.60.20.10">
    <property type="entry name" value="Glutamine Phosphoribosylpyrophosphate, subunit 1, domain 1"/>
    <property type="match status" value="1"/>
</dbReference>
<evidence type="ECO:0000313" key="2">
    <source>
        <dbReference type="Proteomes" id="UP000243719"/>
    </source>
</evidence>
<dbReference type="EMBL" id="FNLO01000002">
    <property type="protein sequence ID" value="SDV46838.1"/>
    <property type="molecule type" value="Genomic_DNA"/>
</dbReference>
<dbReference type="InterPro" id="IPR010430">
    <property type="entry name" value="DUF1028"/>
</dbReference>
<dbReference type="PANTHER" id="PTHR39328:SF1">
    <property type="entry name" value="BLL2871 PROTEIN"/>
    <property type="match status" value="1"/>
</dbReference>
<evidence type="ECO:0000313" key="1">
    <source>
        <dbReference type="EMBL" id="SDV46838.1"/>
    </source>
</evidence>
<dbReference type="RefSeq" id="WP_091904634.1">
    <property type="nucleotide sequence ID" value="NZ_FNLO01000002.1"/>
</dbReference>
<proteinExistence type="predicted"/>
<name>A0A1H2PK65_9BURK</name>
<dbReference type="Proteomes" id="UP000243719">
    <property type="component" value="Unassembled WGS sequence"/>
</dbReference>
<reference evidence="2" key="1">
    <citation type="submission" date="2016-09" db="EMBL/GenBank/DDBJ databases">
        <authorList>
            <person name="Varghese N."/>
            <person name="Submissions S."/>
        </authorList>
    </citation>
    <scope>NUCLEOTIDE SEQUENCE [LARGE SCALE GENOMIC DNA]</scope>
    <source>
        <strain evidence="2">JS23</strain>
    </source>
</reference>
<dbReference type="GO" id="GO:0016787">
    <property type="term" value="F:hydrolase activity"/>
    <property type="evidence" value="ECO:0007669"/>
    <property type="project" value="UniProtKB-KW"/>
</dbReference>
<keyword evidence="1" id="KW-0378">Hydrolase</keyword>
<dbReference type="AlphaFoldDB" id="A0A1H2PK65"/>
<accession>A0A1H2PK65</accession>
<dbReference type="Pfam" id="PF06267">
    <property type="entry name" value="DUF1028"/>
    <property type="match status" value="1"/>
</dbReference>
<dbReference type="OrthoDB" id="9790012at2"/>
<gene>
    <name evidence="1" type="ORF">SAMN05216551_10229</name>
</gene>
<dbReference type="PANTHER" id="PTHR39328">
    <property type="entry name" value="BLL2871 PROTEIN"/>
    <property type="match status" value="1"/>
</dbReference>
<dbReference type="SUPFAM" id="SSF56235">
    <property type="entry name" value="N-terminal nucleophile aminohydrolases (Ntn hydrolases)"/>
    <property type="match status" value="1"/>
</dbReference>
<dbReference type="STRING" id="1770053.SAMN05216551_10229"/>
<protein>
    <submittedName>
        <fullName evidence="1">Uncharacterized conserved protein, Ntn-hydrolase superfamily</fullName>
    </submittedName>
</protein>
<sequence>MTYSIIARCPDTGRFGIGIATYSVAVGQWCHGVDDRAGVTMSQAFVRYVNNDLALSLLRQGFSAASVTRALLEDDDYPDYRQIGTVSRDGRASCHTGPGARGWAGHRLGDGYVAMGNVLSGEPVVQAMAVSFEDGAGQVLEARLLAALAAGRDAGGQSNGVHPLGERSAALIVSASDALPRTDLRVDLHQQAVDELARVYAFCNRYAHYYKARGLRPVDAPAQEAFEKSLA</sequence>
<keyword evidence="2" id="KW-1185">Reference proteome</keyword>
<organism evidence="1 2">
    <name type="scientific">Chitinasiproducens palmae</name>
    <dbReference type="NCBI Taxonomy" id="1770053"/>
    <lineage>
        <taxon>Bacteria</taxon>
        <taxon>Pseudomonadati</taxon>
        <taxon>Pseudomonadota</taxon>
        <taxon>Betaproteobacteria</taxon>
        <taxon>Burkholderiales</taxon>
        <taxon>Burkholderiaceae</taxon>
        <taxon>Chitinasiproducens</taxon>
    </lineage>
</organism>